<comment type="similarity">
    <text evidence="2">Belongs to the IQD family.</text>
</comment>
<dbReference type="PROSITE" id="PS50096">
    <property type="entry name" value="IQ"/>
    <property type="match status" value="2"/>
</dbReference>
<dbReference type="PANTHER" id="PTHR32295">
    <property type="entry name" value="IQ-DOMAIN 5-RELATED"/>
    <property type="match status" value="1"/>
</dbReference>
<dbReference type="Gene3D" id="1.20.5.190">
    <property type="match status" value="1"/>
</dbReference>
<keyword evidence="6" id="KW-1185">Reference proteome</keyword>
<dbReference type="GO" id="GO:0005516">
    <property type="term" value="F:calmodulin binding"/>
    <property type="evidence" value="ECO:0007669"/>
    <property type="project" value="UniProtKB-KW"/>
</dbReference>
<dbReference type="InterPro" id="IPR000048">
    <property type="entry name" value="IQ_motif_EF-hand-BS"/>
</dbReference>
<protein>
    <submittedName>
        <fullName evidence="7">Uncharacterized protein LOC110415189 isoform X1</fullName>
    </submittedName>
</protein>
<dbReference type="Pfam" id="PF13178">
    <property type="entry name" value="DUF4005"/>
    <property type="match status" value="1"/>
</dbReference>
<dbReference type="Proteomes" id="UP000504621">
    <property type="component" value="Unplaced"/>
</dbReference>
<accession>A0A6J1A5L9</accession>
<evidence type="ECO:0000256" key="2">
    <source>
        <dbReference type="ARBA" id="ARBA00024341"/>
    </source>
</evidence>
<dbReference type="PANTHER" id="PTHR32295:SF263">
    <property type="entry name" value="DUF4005 DOMAIN-CONTAINING PROTEIN"/>
    <property type="match status" value="1"/>
</dbReference>
<evidence type="ECO:0000259" key="5">
    <source>
        <dbReference type="Pfam" id="PF13178"/>
    </source>
</evidence>
<feature type="domain" description="DUF4005" evidence="5">
    <location>
        <begin position="262"/>
        <end position="346"/>
    </location>
</feature>
<dbReference type="AlphaFoldDB" id="A0A6J1A5L9"/>
<feature type="compositionally biased region" description="Polar residues" evidence="4">
    <location>
        <begin position="293"/>
        <end position="305"/>
    </location>
</feature>
<evidence type="ECO:0000256" key="3">
    <source>
        <dbReference type="ARBA" id="ARBA00024378"/>
    </source>
</evidence>
<keyword evidence="1" id="KW-0112">Calmodulin-binding</keyword>
<sequence length="396" mass="44932">MGKASRWLVNFLLGRKEDKGKRKNISISFEEGSVTTPCATPPAAPFKRRWSFGKLASKERAHKSSRSLDSMTATPLVKQAVLGLEKRHDNTRVLAMAMTRATKRKTKATSAASLISKAVEDAAATRIQAAFRSFLARKALHALRGLVKLQALVRGHLVRKQTTATLRRMHALMAIQVRARFQRIQMAEEQRPAVKCRSSRYGRFPQEMGFKRAERRGIVKSQNGFMNHSQIERIEHGITKYYSGELSISKREQKYEEFSFTTHNSPRHSPPMSKPTRGRSSFSSHEYPYMPNYMTNTESSRAKFRSQSEPKQRPACNSKAKGKKTTSAEEMGDNIQQHYSSSQSKGVAEWNQEPWFVTLHRSTRTPKDNEGDTSGPTSYSEYRKSLVTNEPHATLF</sequence>
<name>A0A6J1A5L9_9ROSI</name>
<dbReference type="SMART" id="SM00015">
    <property type="entry name" value="IQ"/>
    <property type="match status" value="2"/>
</dbReference>
<dbReference type="OrthoDB" id="1298402at2759"/>
<comment type="subunit">
    <text evidence="3">Binds to multiple calmodulin (CaM) in the presence of Ca(2+) and CaM-like proteins.</text>
</comment>
<evidence type="ECO:0000256" key="4">
    <source>
        <dbReference type="SAM" id="MobiDB-lite"/>
    </source>
</evidence>
<dbReference type="Pfam" id="PF00612">
    <property type="entry name" value="IQ"/>
    <property type="match status" value="2"/>
</dbReference>
<feature type="region of interest" description="Disordered" evidence="4">
    <location>
        <begin position="358"/>
        <end position="396"/>
    </location>
</feature>
<dbReference type="InterPro" id="IPR025064">
    <property type="entry name" value="DUF4005"/>
</dbReference>
<dbReference type="CDD" id="cd23767">
    <property type="entry name" value="IQCD"/>
    <property type="match status" value="1"/>
</dbReference>
<evidence type="ECO:0000313" key="6">
    <source>
        <dbReference type="Proteomes" id="UP000504621"/>
    </source>
</evidence>
<evidence type="ECO:0000256" key="1">
    <source>
        <dbReference type="ARBA" id="ARBA00022860"/>
    </source>
</evidence>
<dbReference type="GeneID" id="110415189"/>
<organism evidence="6 7">
    <name type="scientific">Herrania umbratica</name>
    <dbReference type="NCBI Taxonomy" id="108875"/>
    <lineage>
        <taxon>Eukaryota</taxon>
        <taxon>Viridiplantae</taxon>
        <taxon>Streptophyta</taxon>
        <taxon>Embryophyta</taxon>
        <taxon>Tracheophyta</taxon>
        <taxon>Spermatophyta</taxon>
        <taxon>Magnoliopsida</taxon>
        <taxon>eudicotyledons</taxon>
        <taxon>Gunneridae</taxon>
        <taxon>Pentapetalae</taxon>
        <taxon>rosids</taxon>
        <taxon>malvids</taxon>
        <taxon>Malvales</taxon>
        <taxon>Malvaceae</taxon>
        <taxon>Byttnerioideae</taxon>
        <taxon>Herrania</taxon>
    </lineage>
</organism>
<gene>
    <name evidence="7" type="primary">LOC110415189</name>
</gene>
<dbReference type="RefSeq" id="XP_021282432.1">
    <property type="nucleotide sequence ID" value="XM_021426757.1"/>
</dbReference>
<feature type="region of interest" description="Disordered" evidence="4">
    <location>
        <begin position="257"/>
        <end position="328"/>
    </location>
</feature>
<reference evidence="7" key="1">
    <citation type="submission" date="2025-08" db="UniProtKB">
        <authorList>
            <consortium name="RefSeq"/>
        </authorList>
    </citation>
    <scope>IDENTIFICATION</scope>
    <source>
        <tissue evidence="7">Leaf</tissue>
    </source>
</reference>
<proteinExistence type="inferred from homology"/>
<evidence type="ECO:0000313" key="7">
    <source>
        <dbReference type="RefSeq" id="XP_021282432.1"/>
    </source>
</evidence>